<proteinExistence type="inferred from homology"/>
<dbReference type="GO" id="GO:0005829">
    <property type="term" value="C:cytosol"/>
    <property type="evidence" value="ECO:0007669"/>
    <property type="project" value="TreeGrafter"/>
</dbReference>
<dbReference type="Gene3D" id="3.40.50.10490">
    <property type="entry name" value="Glucose-6-phosphate isomerase like protein, domain 1"/>
    <property type="match status" value="2"/>
</dbReference>
<dbReference type="OMA" id="YHNIFGA"/>
<evidence type="ECO:0000256" key="6">
    <source>
        <dbReference type="ARBA" id="ARBA00023235"/>
    </source>
</evidence>
<evidence type="ECO:0000256" key="1">
    <source>
        <dbReference type="ARBA" id="ARBA00004926"/>
    </source>
</evidence>
<organism evidence="10 11">
    <name type="scientific">Diacronema lutheri</name>
    <name type="common">Unicellular marine alga</name>
    <name type="synonym">Monochrysis lutheri</name>
    <dbReference type="NCBI Taxonomy" id="2081491"/>
    <lineage>
        <taxon>Eukaryota</taxon>
        <taxon>Haptista</taxon>
        <taxon>Haptophyta</taxon>
        <taxon>Pavlovophyceae</taxon>
        <taxon>Pavlovales</taxon>
        <taxon>Pavlovaceae</taxon>
        <taxon>Diacronema</taxon>
    </lineage>
</organism>
<dbReference type="InterPro" id="IPR023096">
    <property type="entry name" value="G6P_Isomerase_C"/>
</dbReference>
<dbReference type="PRINTS" id="PR00662">
    <property type="entry name" value="G6PISOMERASE"/>
</dbReference>
<dbReference type="Pfam" id="PF00342">
    <property type="entry name" value="PGI"/>
    <property type="match status" value="1"/>
</dbReference>
<dbReference type="InterPro" id="IPR046348">
    <property type="entry name" value="SIS_dom_sf"/>
</dbReference>
<dbReference type="InterPro" id="IPR035482">
    <property type="entry name" value="SIS_PGI_2"/>
</dbReference>
<comment type="pathway">
    <text evidence="1 8">Carbohydrate degradation; glycolysis; D-glyceraldehyde 3-phosphate and glycerone phosphate from D-glucose: step 2/4.</text>
</comment>
<evidence type="ECO:0000256" key="9">
    <source>
        <dbReference type="SAM" id="SignalP"/>
    </source>
</evidence>
<accession>A0A8J6CAA1</accession>
<feature type="signal peptide" evidence="9">
    <location>
        <begin position="1"/>
        <end position="28"/>
    </location>
</feature>
<comment type="similarity">
    <text evidence="2 8">Belongs to the GPI family.</text>
</comment>
<protein>
    <recommendedName>
        <fullName evidence="3 8">Glucose-6-phosphate isomerase</fullName>
        <ecNumber evidence="3 8">5.3.1.9</ecNumber>
    </recommendedName>
</protein>
<keyword evidence="9" id="KW-0732">Signal</keyword>
<dbReference type="Gene3D" id="1.10.1390.10">
    <property type="match status" value="1"/>
</dbReference>
<keyword evidence="6 8" id="KW-0413">Isomerase</keyword>
<gene>
    <name evidence="10" type="ORF">KFE25_011759</name>
</gene>
<comment type="catalytic activity">
    <reaction evidence="7 8">
        <text>alpha-D-glucose 6-phosphate = beta-D-fructose 6-phosphate</text>
        <dbReference type="Rhea" id="RHEA:11816"/>
        <dbReference type="ChEBI" id="CHEBI:57634"/>
        <dbReference type="ChEBI" id="CHEBI:58225"/>
        <dbReference type="EC" id="5.3.1.9"/>
    </reaction>
</comment>
<dbReference type="GO" id="GO:0004347">
    <property type="term" value="F:glucose-6-phosphate isomerase activity"/>
    <property type="evidence" value="ECO:0007669"/>
    <property type="project" value="UniProtKB-EC"/>
</dbReference>
<dbReference type="GO" id="GO:0006094">
    <property type="term" value="P:gluconeogenesis"/>
    <property type="evidence" value="ECO:0007669"/>
    <property type="project" value="UniProtKB-KW"/>
</dbReference>
<dbReference type="NCBIfam" id="NF001211">
    <property type="entry name" value="PRK00179.1"/>
    <property type="match status" value="1"/>
</dbReference>
<keyword evidence="11" id="KW-1185">Reference proteome</keyword>
<dbReference type="OrthoDB" id="5831190at2759"/>
<dbReference type="PROSITE" id="PS51463">
    <property type="entry name" value="P_GLUCOSE_ISOMERASE_3"/>
    <property type="match status" value="1"/>
</dbReference>
<dbReference type="EMBL" id="JAGTXO010000033">
    <property type="protein sequence ID" value="KAG8460268.1"/>
    <property type="molecule type" value="Genomic_DNA"/>
</dbReference>
<dbReference type="GO" id="GO:0048029">
    <property type="term" value="F:monosaccharide binding"/>
    <property type="evidence" value="ECO:0007669"/>
    <property type="project" value="TreeGrafter"/>
</dbReference>
<dbReference type="GO" id="GO:0097367">
    <property type="term" value="F:carbohydrate derivative binding"/>
    <property type="evidence" value="ECO:0007669"/>
    <property type="project" value="InterPro"/>
</dbReference>
<evidence type="ECO:0000256" key="5">
    <source>
        <dbReference type="ARBA" id="ARBA00023152"/>
    </source>
</evidence>
<dbReference type="UniPathway" id="UPA00109">
    <property type="reaction ID" value="UER00181"/>
</dbReference>
<dbReference type="PANTHER" id="PTHR11469:SF1">
    <property type="entry name" value="GLUCOSE-6-PHOSPHATE ISOMERASE"/>
    <property type="match status" value="1"/>
</dbReference>
<sequence length="776" mass="82835">MPARGRRACRARLALGLLLLSAAAATAALRAARPTAGARASRALRARVALAGAEGGDESGAGDAALRLLRRSEAFVLNSVARSLRAAEESLAELGRRHAALGDARPWDGSELLLDEAALPTGERSLASTLAAASAAAAAAAAAADAADVAGGGGRAAERPPSAQPERGALASQLPEWAALEAHAASLRDVHLRELLADTERSAALFVPHRTGERDGEIAADFSRHKLTKRTLELLVRLAEAMGLRGKLRGLFRGELMNGTERRPVLHTALRAAPSDGAVFVDGTDVMPEVLASRQRVADFARDVRSCRRVGCTGRPLRNVVVVGIGGSSLGPAFLYEALRATHLYEQLDGVQLRFLANIDELDAARAIAQLDAAETLVVITSKTFRTRETLINGCTLRTWLRTQLRGQASDEQIDSSHIAACTADAAAAERWGVSRALTFAFWEWVGGRFSVTSSVGQLPIALAFGPEVFDEFLQGARDIDRHCLTAPFERNLPVLMGLLGLWNLNFQNHTARAIFPYCEALWRLPAHVQQVEMESNGKRVSTHGRLLDFHAAEVTFGEPGTTGQHSFFQLLHMGQTVPADFIGFAQSPGELAFEHTAVALDGCAVSHHDELMANFFAQPDALARGCTAAELRALGVSDELVPHRTFPGDRPSTVLLMPRLTAFAVGQLLALYEHRTAVQGFVCGVNSFDQWGVELGKELAQEVRAQMRAARSSGEPPRCALPSTARLLARYLELAAQTPPPTALAGGGARLPSADSAAVRECVGETEDEVCVLET</sequence>
<dbReference type="PANTHER" id="PTHR11469">
    <property type="entry name" value="GLUCOSE-6-PHOSPHATE ISOMERASE"/>
    <property type="match status" value="1"/>
</dbReference>
<dbReference type="InterPro" id="IPR018189">
    <property type="entry name" value="Phosphoglucose_isomerase_CS"/>
</dbReference>
<dbReference type="SUPFAM" id="SSF53697">
    <property type="entry name" value="SIS domain"/>
    <property type="match status" value="1"/>
</dbReference>
<dbReference type="EC" id="5.3.1.9" evidence="3 8"/>
<evidence type="ECO:0000256" key="8">
    <source>
        <dbReference type="RuleBase" id="RU000612"/>
    </source>
</evidence>
<dbReference type="GO" id="GO:0051156">
    <property type="term" value="P:glucose 6-phosphate metabolic process"/>
    <property type="evidence" value="ECO:0007669"/>
    <property type="project" value="TreeGrafter"/>
</dbReference>
<evidence type="ECO:0000256" key="2">
    <source>
        <dbReference type="ARBA" id="ARBA00006604"/>
    </source>
</evidence>
<dbReference type="Proteomes" id="UP000751190">
    <property type="component" value="Unassembled WGS sequence"/>
</dbReference>
<evidence type="ECO:0000256" key="4">
    <source>
        <dbReference type="ARBA" id="ARBA00022432"/>
    </source>
</evidence>
<keyword evidence="4 8" id="KW-0312">Gluconeogenesis</keyword>
<keyword evidence="5 8" id="KW-0324">Glycolysis</keyword>
<dbReference type="GO" id="GO:0006096">
    <property type="term" value="P:glycolytic process"/>
    <property type="evidence" value="ECO:0007669"/>
    <property type="project" value="UniProtKB-UniPathway"/>
</dbReference>
<evidence type="ECO:0000313" key="11">
    <source>
        <dbReference type="Proteomes" id="UP000751190"/>
    </source>
</evidence>
<feature type="chain" id="PRO_5035215175" description="Glucose-6-phosphate isomerase" evidence="9">
    <location>
        <begin position="29"/>
        <end position="776"/>
    </location>
</feature>
<reference evidence="10" key="1">
    <citation type="submission" date="2021-05" db="EMBL/GenBank/DDBJ databases">
        <title>The genome of the haptophyte Pavlova lutheri (Diacronema luteri, Pavlovales) - a model for lipid biosynthesis in eukaryotic algae.</title>
        <authorList>
            <person name="Hulatt C.J."/>
            <person name="Posewitz M.C."/>
        </authorList>
    </citation>
    <scope>NUCLEOTIDE SEQUENCE</scope>
    <source>
        <strain evidence="10">NIVA-4/92</strain>
    </source>
</reference>
<dbReference type="AlphaFoldDB" id="A0A8J6CAA1"/>
<dbReference type="HAMAP" id="MF_00473">
    <property type="entry name" value="G6P_isomerase"/>
    <property type="match status" value="1"/>
</dbReference>
<dbReference type="InterPro" id="IPR001672">
    <property type="entry name" value="G6P_Isomerase"/>
</dbReference>
<evidence type="ECO:0000256" key="7">
    <source>
        <dbReference type="ARBA" id="ARBA00029321"/>
    </source>
</evidence>
<evidence type="ECO:0000313" key="10">
    <source>
        <dbReference type="EMBL" id="KAG8460268.1"/>
    </source>
</evidence>
<dbReference type="CDD" id="cd05015">
    <property type="entry name" value="SIS_PGI_1"/>
    <property type="match status" value="1"/>
</dbReference>
<evidence type="ECO:0000256" key="3">
    <source>
        <dbReference type="ARBA" id="ARBA00011952"/>
    </source>
</evidence>
<dbReference type="InterPro" id="IPR035476">
    <property type="entry name" value="SIS_PGI_1"/>
</dbReference>
<name>A0A8J6CAA1_DIALT</name>
<dbReference type="CDD" id="cd05016">
    <property type="entry name" value="SIS_PGI_2"/>
    <property type="match status" value="1"/>
</dbReference>
<comment type="caution">
    <text evidence="10">The sequence shown here is derived from an EMBL/GenBank/DDBJ whole genome shotgun (WGS) entry which is preliminary data.</text>
</comment>
<dbReference type="PROSITE" id="PS00765">
    <property type="entry name" value="P_GLUCOSE_ISOMERASE_1"/>
    <property type="match status" value="1"/>
</dbReference>